<name>A0A820JUD8_9BILA</name>
<evidence type="ECO:0000313" key="1">
    <source>
        <dbReference type="EMBL" id="CAF4332047.1"/>
    </source>
</evidence>
<dbReference type="EMBL" id="CAJOBQ010000339">
    <property type="protein sequence ID" value="CAF4332047.1"/>
    <property type="molecule type" value="Genomic_DNA"/>
</dbReference>
<comment type="caution">
    <text evidence="1">The sequence shown here is derived from an EMBL/GenBank/DDBJ whole genome shotgun (WGS) entry which is preliminary data.</text>
</comment>
<organism evidence="1 2">
    <name type="scientific">Rotaria socialis</name>
    <dbReference type="NCBI Taxonomy" id="392032"/>
    <lineage>
        <taxon>Eukaryota</taxon>
        <taxon>Metazoa</taxon>
        <taxon>Spiralia</taxon>
        <taxon>Gnathifera</taxon>
        <taxon>Rotifera</taxon>
        <taxon>Eurotatoria</taxon>
        <taxon>Bdelloidea</taxon>
        <taxon>Philodinida</taxon>
        <taxon>Philodinidae</taxon>
        <taxon>Rotaria</taxon>
    </lineage>
</organism>
<reference evidence="1" key="1">
    <citation type="submission" date="2021-02" db="EMBL/GenBank/DDBJ databases">
        <authorList>
            <person name="Nowell W R."/>
        </authorList>
    </citation>
    <scope>NUCLEOTIDE SEQUENCE</scope>
</reference>
<sequence>MMSDEMLLENNLQPHRRAVLEYEFGEPSSFSYLIGNTKPVYIGITSYTVSPVRYLFLGSGDLRNILDLVRTSSTVHEWDFTLSTSIFALLHVVCESIAAILSDKDAAVVARAQNEIRCYMKDGTTGMEKDHYSVNITMLQATSGIYIGHHSVHPYLRYLPFGNVKEQQEFQKISNHVNYPLLTYSQHKLRQWMENYCQN</sequence>
<gene>
    <name evidence="1" type="ORF">TSG867_LOCUS8280</name>
</gene>
<dbReference type="AlphaFoldDB" id="A0A820JUD8"/>
<dbReference type="Proteomes" id="UP000663862">
    <property type="component" value="Unassembled WGS sequence"/>
</dbReference>
<accession>A0A820JUD8</accession>
<protein>
    <submittedName>
        <fullName evidence="1">Uncharacterized protein</fullName>
    </submittedName>
</protein>
<evidence type="ECO:0000313" key="2">
    <source>
        <dbReference type="Proteomes" id="UP000663862"/>
    </source>
</evidence>
<proteinExistence type="predicted"/>